<keyword evidence="4" id="KW-0645">Protease</keyword>
<feature type="domain" description="Peptidase S9A N-terminal" evidence="10">
    <location>
        <begin position="37"/>
        <end position="437"/>
    </location>
</feature>
<dbReference type="InterPro" id="IPR023302">
    <property type="entry name" value="Pept_S9A_N"/>
</dbReference>
<dbReference type="FunFam" id="2.130.10.120:FF:000001">
    <property type="entry name" value="Prolyl endopeptidase"/>
    <property type="match status" value="1"/>
</dbReference>
<dbReference type="AlphaFoldDB" id="A0AAW9S6U2"/>
<evidence type="ECO:0000313" key="12">
    <source>
        <dbReference type="Proteomes" id="UP001403385"/>
    </source>
</evidence>
<dbReference type="GO" id="GO:0004252">
    <property type="term" value="F:serine-type endopeptidase activity"/>
    <property type="evidence" value="ECO:0007669"/>
    <property type="project" value="UniProtKB-EC"/>
</dbReference>
<dbReference type="PROSITE" id="PS00708">
    <property type="entry name" value="PRO_ENDOPEP_SER"/>
    <property type="match status" value="1"/>
</dbReference>
<comment type="catalytic activity">
    <reaction evidence="1">
        <text>Hydrolysis of Pro-|-Xaa &gt;&gt; Ala-|-Xaa in oligopeptides.</text>
        <dbReference type="EC" id="3.4.21.26"/>
    </reaction>
</comment>
<dbReference type="Pfam" id="PF02897">
    <property type="entry name" value="Peptidase_S9_N"/>
    <property type="match status" value="1"/>
</dbReference>
<gene>
    <name evidence="11" type="ORF">AAG747_16840</name>
</gene>
<dbReference type="GO" id="GO:0006508">
    <property type="term" value="P:proteolysis"/>
    <property type="evidence" value="ECO:0007669"/>
    <property type="project" value="UniProtKB-KW"/>
</dbReference>
<keyword evidence="6" id="KW-0720">Serine protease</keyword>
<protein>
    <recommendedName>
        <fullName evidence="3">prolyl oligopeptidase</fullName>
        <ecNumber evidence="3">3.4.21.26</ecNumber>
    </recommendedName>
    <alternativeName>
        <fullName evidence="8">Proline-specific endopeptidase</fullName>
    </alternativeName>
</protein>
<evidence type="ECO:0000256" key="3">
    <source>
        <dbReference type="ARBA" id="ARBA00011897"/>
    </source>
</evidence>
<reference evidence="11 12" key="1">
    <citation type="submission" date="2024-04" db="EMBL/GenBank/DDBJ databases">
        <title>Novel genus in family Flammeovirgaceae.</title>
        <authorList>
            <person name="Nguyen T.H."/>
            <person name="Vuong T.Q."/>
            <person name="Le H."/>
            <person name="Kim S.-G."/>
        </authorList>
    </citation>
    <scope>NUCLEOTIDE SEQUENCE [LARGE SCALE GENOMIC DNA]</scope>
    <source>
        <strain evidence="11 12">JCM 23209</strain>
    </source>
</reference>
<dbReference type="PROSITE" id="PS51257">
    <property type="entry name" value="PROKAR_LIPOPROTEIN"/>
    <property type="match status" value="1"/>
</dbReference>
<evidence type="ECO:0000256" key="5">
    <source>
        <dbReference type="ARBA" id="ARBA00022801"/>
    </source>
</evidence>
<dbReference type="GO" id="GO:0005829">
    <property type="term" value="C:cytosol"/>
    <property type="evidence" value="ECO:0007669"/>
    <property type="project" value="TreeGrafter"/>
</dbReference>
<evidence type="ECO:0000256" key="6">
    <source>
        <dbReference type="ARBA" id="ARBA00022825"/>
    </source>
</evidence>
<dbReference type="GO" id="GO:0070012">
    <property type="term" value="F:oligopeptidase activity"/>
    <property type="evidence" value="ECO:0007669"/>
    <property type="project" value="TreeGrafter"/>
</dbReference>
<evidence type="ECO:0000259" key="9">
    <source>
        <dbReference type="Pfam" id="PF00326"/>
    </source>
</evidence>
<organism evidence="11 12">
    <name type="scientific">Rapidithrix thailandica</name>
    <dbReference type="NCBI Taxonomy" id="413964"/>
    <lineage>
        <taxon>Bacteria</taxon>
        <taxon>Pseudomonadati</taxon>
        <taxon>Bacteroidota</taxon>
        <taxon>Cytophagia</taxon>
        <taxon>Cytophagales</taxon>
        <taxon>Flammeovirgaceae</taxon>
        <taxon>Rapidithrix</taxon>
    </lineage>
</organism>
<dbReference type="InterPro" id="IPR002471">
    <property type="entry name" value="Pept_S9_AS"/>
</dbReference>
<dbReference type="PRINTS" id="PR00862">
    <property type="entry name" value="PROLIGOPTASE"/>
</dbReference>
<evidence type="ECO:0000313" key="11">
    <source>
        <dbReference type="EMBL" id="MEN7549593.1"/>
    </source>
</evidence>
<dbReference type="Proteomes" id="UP001403385">
    <property type="component" value="Unassembled WGS sequence"/>
</dbReference>
<dbReference type="InterPro" id="IPR029058">
    <property type="entry name" value="AB_hydrolase_fold"/>
</dbReference>
<dbReference type="PANTHER" id="PTHR42881:SF2">
    <property type="entry name" value="PROLYL ENDOPEPTIDASE"/>
    <property type="match status" value="1"/>
</dbReference>
<dbReference type="EMBL" id="JBDKWZ010000009">
    <property type="protein sequence ID" value="MEN7549593.1"/>
    <property type="molecule type" value="Genomic_DNA"/>
</dbReference>
<dbReference type="InterPro" id="IPR051167">
    <property type="entry name" value="Prolyl_oligopep/macrocyclase"/>
</dbReference>
<sequence>MKRHIKFIQRICVGAALTSMGASCTQNPEKVQSFQYPQTPKVDTVDSYFGQEVADPYRWLEDDNSEETKLWVTAQNELTQSYLSEIPFRDKIRQRLEKLYNYPRFSAPFRVGEYYFFSKNDGLQNQSVIYFQKGLDGEPEVFLDPNALSKDGTVTSSIASISKDDKYAAIKVNRSGSDWSEFYVMEVASRQQLSDTVEWAKFSGASWYKDGFYYSSYGKPEAGEKLKGKNEYHKIYYHKLGTSQEEDQLVFEDKEHPLRNFYASVTDDERYLVIGASEGTSGNEVLVKDLQQDGEITTLVPGFDFDSYVVEHLNGKLLVYTNVDAPNYRLVQIDPAQPAKENWKEVIAEKEELLEGVTLAGGKIFAKYLKDVTTRVYQYDLEGNPENEIQLPDLGSAGGFSGEKEDTFVFYTFTSFTYPPTIFKYDIASGKSELFKKTEVSFNPDEYQTKQVFYQSKDGTKVPMFLVHKKGLKQDGQRPTMLYGYGGFNISITPGFSPSIYALLENGGVYAVANIRGGGEYGEKWHKGGMLLNKQNVFDDFIAAGEYLISEKYTTSGKLAISGGSNGGLLVGACMTQRPDLFQVAFPAVGVLDMLRYHKFTIGWAWAVEYGSSEDEEHFKNLARYSPLHNVKEGVSYPATLVTTADHDDRVVPAHSFKFISELQAKHKGNNPVMIRIDTKAGHGSGKPLSKVIDEQADKWSFMFANMEEIPYQSTKSNPQ</sequence>
<dbReference type="RefSeq" id="WP_346822372.1">
    <property type="nucleotide sequence ID" value="NZ_JBDKWZ010000009.1"/>
</dbReference>
<accession>A0AAW9S6U2</accession>
<dbReference type="InterPro" id="IPR001375">
    <property type="entry name" value="Peptidase_S9_cat"/>
</dbReference>
<feature type="domain" description="Peptidase S9 prolyl oligopeptidase catalytic" evidence="9">
    <location>
        <begin position="496"/>
        <end position="707"/>
    </location>
</feature>
<evidence type="ECO:0000256" key="4">
    <source>
        <dbReference type="ARBA" id="ARBA00022670"/>
    </source>
</evidence>
<evidence type="ECO:0000256" key="1">
    <source>
        <dbReference type="ARBA" id="ARBA00001070"/>
    </source>
</evidence>
<dbReference type="FunFam" id="3.40.50.1820:FF:000005">
    <property type="entry name" value="Prolyl endopeptidase"/>
    <property type="match status" value="1"/>
</dbReference>
<dbReference type="SUPFAM" id="SSF50993">
    <property type="entry name" value="Peptidase/esterase 'gauge' domain"/>
    <property type="match status" value="1"/>
</dbReference>
<comment type="similarity">
    <text evidence="2">Belongs to the peptidase S9A family.</text>
</comment>
<evidence type="ECO:0000256" key="2">
    <source>
        <dbReference type="ARBA" id="ARBA00005228"/>
    </source>
</evidence>
<dbReference type="Pfam" id="PF00326">
    <property type="entry name" value="Peptidase_S9"/>
    <property type="match status" value="1"/>
</dbReference>
<evidence type="ECO:0000259" key="10">
    <source>
        <dbReference type="Pfam" id="PF02897"/>
    </source>
</evidence>
<dbReference type="Gene3D" id="2.130.10.120">
    <property type="entry name" value="Prolyl oligopeptidase, N-terminal domain"/>
    <property type="match status" value="1"/>
</dbReference>
<name>A0AAW9S6U2_9BACT</name>
<dbReference type="Gene3D" id="3.40.50.1820">
    <property type="entry name" value="alpha/beta hydrolase"/>
    <property type="match status" value="1"/>
</dbReference>
<proteinExistence type="inferred from homology"/>
<dbReference type="EC" id="3.4.21.26" evidence="3"/>
<dbReference type="SUPFAM" id="SSF53474">
    <property type="entry name" value="alpha/beta-Hydrolases"/>
    <property type="match status" value="1"/>
</dbReference>
<keyword evidence="5" id="KW-0378">Hydrolase</keyword>
<dbReference type="PANTHER" id="PTHR42881">
    <property type="entry name" value="PROLYL ENDOPEPTIDASE"/>
    <property type="match status" value="1"/>
</dbReference>
<evidence type="ECO:0000256" key="7">
    <source>
        <dbReference type="ARBA" id="ARBA00060121"/>
    </source>
</evidence>
<dbReference type="InterPro" id="IPR002470">
    <property type="entry name" value="Peptidase_S9A"/>
</dbReference>
<comment type="caution">
    <text evidence="11">The sequence shown here is derived from an EMBL/GenBank/DDBJ whole genome shotgun (WGS) entry which is preliminary data.</text>
</comment>
<evidence type="ECO:0000256" key="8">
    <source>
        <dbReference type="ARBA" id="ARBA00081187"/>
    </source>
</evidence>
<keyword evidence="12" id="KW-1185">Reference proteome</keyword>
<comment type="function">
    <text evidence="7">Cleaves peptide bonds on the C-terminal side of prolyl residues within peptides that are up to approximately 30 amino acids long. Has an absolute requirement for an X-Pro bond in the trans configuration immediately preceding the Pro-Y scissible bond.</text>
</comment>